<evidence type="ECO:0000313" key="6">
    <source>
        <dbReference type="Proteomes" id="UP000230709"/>
    </source>
</evidence>
<dbReference type="PANTHER" id="PTHR43046">
    <property type="entry name" value="GDP-MANNOSE MANNOSYL HYDROLASE"/>
    <property type="match status" value="1"/>
</dbReference>
<dbReference type="InterPro" id="IPR020476">
    <property type="entry name" value="Nudix_hydrolase"/>
</dbReference>
<dbReference type="Proteomes" id="UP000230709">
    <property type="component" value="Chromosome"/>
</dbReference>
<reference evidence="6" key="1">
    <citation type="submission" date="2017-10" db="EMBL/GenBank/DDBJ databases">
        <title>Completed PacBio SMRT sequence of Methylosinus trichosporium OB3b reveals presence of a third large plasmid.</title>
        <authorList>
            <person name="Charles T.C."/>
            <person name="Lynch M.D.J."/>
            <person name="Heil J.R."/>
            <person name="Cheng J."/>
        </authorList>
    </citation>
    <scope>NUCLEOTIDE SEQUENCE [LARGE SCALE GENOMIC DNA]</scope>
    <source>
        <strain evidence="6">OB3b</strain>
    </source>
</reference>
<dbReference type="SUPFAM" id="SSF55811">
    <property type="entry name" value="Nudix"/>
    <property type="match status" value="1"/>
</dbReference>
<organism evidence="5 6">
    <name type="scientific">Methylosinus trichosporium (strain ATCC 35070 / NCIMB 11131 / UNIQEM 75 / OB3b)</name>
    <dbReference type="NCBI Taxonomy" id="595536"/>
    <lineage>
        <taxon>Bacteria</taxon>
        <taxon>Pseudomonadati</taxon>
        <taxon>Pseudomonadota</taxon>
        <taxon>Alphaproteobacteria</taxon>
        <taxon>Hyphomicrobiales</taxon>
        <taxon>Methylocystaceae</taxon>
        <taxon>Methylosinus</taxon>
    </lineage>
</organism>
<protein>
    <submittedName>
        <fullName evidence="5">NUDIX domain-containing protein</fullName>
    </submittedName>
</protein>
<dbReference type="GO" id="GO:0016787">
    <property type="term" value="F:hydrolase activity"/>
    <property type="evidence" value="ECO:0007669"/>
    <property type="project" value="UniProtKB-KW"/>
</dbReference>
<keyword evidence="6" id="KW-1185">Reference proteome</keyword>
<dbReference type="AlphaFoldDB" id="A0A2D2CV80"/>
<evidence type="ECO:0000313" key="5">
    <source>
        <dbReference type="EMBL" id="ATQ66605.1"/>
    </source>
</evidence>
<proteinExistence type="inferred from homology"/>
<keyword evidence="2 3" id="KW-0378">Hydrolase</keyword>
<comment type="similarity">
    <text evidence="3">Belongs to the Nudix hydrolase family.</text>
</comment>
<dbReference type="EMBL" id="CP023737">
    <property type="protein sequence ID" value="ATQ66605.1"/>
    <property type="molecule type" value="Genomic_DNA"/>
</dbReference>
<dbReference type="InterPro" id="IPR000086">
    <property type="entry name" value="NUDIX_hydrolase_dom"/>
</dbReference>
<dbReference type="Gene3D" id="3.90.79.10">
    <property type="entry name" value="Nucleoside Triphosphate Pyrophosphohydrolase"/>
    <property type="match status" value="1"/>
</dbReference>
<dbReference type="PROSITE" id="PS00893">
    <property type="entry name" value="NUDIX_BOX"/>
    <property type="match status" value="1"/>
</dbReference>
<dbReference type="InterPro" id="IPR020084">
    <property type="entry name" value="NUDIX_hydrolase_CS"/>
</dbReference>
<dbReference type="PANTHER" id="PTHR43046:SF14">
    <property type="entry name" value="MUTT_NUDIX FAMILY PROTEIN"/>
    <property type="match status" value="1"/>
</dbReference>
<feature type="domain" description="Nudix hydrolase" evidence="4">
    <location>
        <begin position="30"/>
        <end position="156"/>
    </location>
</feature>
<dbReference type="STRING" id="595536.GCA_000178815_00770"/>
<evidence type="ECO:0000256" key="2">
    <source>
        <dbReference type="ARBA" id="ARBA00022801"/>
    </source>
</evidence>
<dbReference type="PRINTS" id="PR00502">
    <property type="entry name" value="NUDIXFAMILY"/>
</dbReference>
<evidence type="ECO:0000256" key="3">
    <source>
        <dbReference type="RuleBase" id="RU003476"/>
    </source>
</evidence>
<name>A0A2D2CV80_METT3</name>
<gene>
    <name evidence="5" type="ORF">CQW49_00875</name>
</gene>
<dbReference type="PROSITE" id="PS51462">
    <property type="entry name" value="NUDIX"/>
    <property type="match status" value="1"/>
</dbReference>
<dbReference type="RefSeq" id="WP_003610933.1">
    <property type="nucleotide sequence ID" value="NZ_ADVE02000001.1"/>
</dbReference>
<dbReference type="KEGG" id="mtw:CQW49_00875"/>
<dbReference type="CDD" id="cd04680">
    <property type="entry name" value="NUDIX_Hydrolase"/>
    <property type="match status" value="1"/>
</dbReference>
<sequence>MSETRKAPEAGMMSRLTTRLITYGALAARPLTLGVRGLVVDPENRVLLVRHTYVSGYYLPGGGVEAGETLEQALARELSEEGNIEIEGPAELRGVYLNRRVSRRDHVALFIVRAFRQSGPRAPDHEIAEAGFFALDALPEGATRATRDRLAECLGGGSVSPYW</sequence>
<evidence type="ECO:0000259" key="4">
    <source>
        <dbReference type="PROSITE" id="PS51462"/>
    </source>
</evidence>
<dbReference type="Pfam" id="PF00293">
    <property type="entry name" value="NUDIX"/>
    <property type="match status" value="1"/>
</dbReference>
<accession>A0A2D2CV80</accession>
<dbReference type="InterPro" id="IPR015797">
    <property type="entry name" value="NUDIX_hydrolase-like_dom_sf"/>
</dbReference>
<evidence type="ECO:0000256" key="1">
    <source>
        <dbReference type="ARBA" id="ARBA00001946"/>
    </source>
</evidence>
<comment type="cofactor">
    <cofactor evidence="1">
        <name>Mg(2+)</name>
        <dbReference type="ChEBI" id="CHEBI:18420"/>
    </cofactor>
</comment>